<feature type="region of interest" description="Disordered" evidence="1">
    <location>
        <begin position="91"/>
        <end position="129"/>
    </location>
</feature>
<proteinExistence type="predicted"/>
<evidence type="ECO:0000256" key="1">
    <source>
        <dbReference type="SAM" id="MobiDB-lite"/>
    </source>
</evidence>
<dbReference type="EMBL" id="WTPW01000631">
    <property type="protein sequence ID" value="KAF0492983.1"/>
    <property type="molecule type" value="Genomic_DNA"/>
</dbReference>
<organism evidence="2 3">
    <name type="scientific">Gigaspora margarita</name>
    <dbReference type="NCBI Taxonomy" id="4874"/>
    <lineage>
        <taxon>Eukaryota</taxon>
        <taxon>Fungi</taxon>
        <taxon>Fungi incertae sedis</taxon>
        <taxon>Mucoromycota</taxon>
        <taxon>Glomeromycotina</taxon>
        <taxon>Glomeromycetes</taxon>
        <taxon>Diversisporales</taxon>
        <taxon>Gigasporaceae</taxon>
        <taxon>Gigaspora</taxon>
    </lineage>
</organism>
<evidence type="ECO:0000313" key="3">
    <source>
        <dbReference type="Proteomes" id="UP000439903"/>
    </source>
</evidence>
<dbReference type="AlphaFoldDB" id="A0A8H4AGQ0"/>
<name>A0A8H4AGQ0_GIGMA</name>
<sequence>MKPLVHPTLILFREINQIIDGHHPKLDEVGKNQHALQQVRDPREKGRIWDKIISNIQVSTSSTILKERSKTSFQQKWDSLHQKYHKYLKDDPSIEAPITSDSINGNKRKEKNNADNSEDDEPNLKRRKSVRINNEKEYFEDFQNLIKKQTNTIVETIKEHIYTCEIQQCQHDEQIEIFKEFLKKF</sequence>
<reference evidence="2 3" key="1">
    <citation type="journal article" date="2019" name="Environ. Microbiol.">
        <title>At the nexus of three kingdoms: the genome of the mycorrhizal fungus Gigaspora margarita provides insights into plant, endobacterial and fungal interactions.</title>
        <authorList>
            <person name="Venice F."/>
            <person name="Ghignone S."/>
            <person name="Salvioli di Fossalunga A."/>
            <person name="Amselem J."/>
            <person name="Novero M."/>
            <person name="Xianan X."/>
            <person name="Sedzielewska Toro K."/>
            <person name="Morin E."/>
            <person name="Lipzen A."/>
            <person name="Grigoriev I.V."/>
            <person name="Henrissat B."/>
            <person name="Martin F.M."/>
            <person name="Bonfante P."/>
        </authorList>
    </citation>
    <scope>NUCLEOTIDE SEQUENCE [LARGE SCALE GENOMIC DNA]</scope>
    <source>
        <strain evidence="2 3">BEG34</strain>
    </source>
</reference>
<dbReference type="OrthoDB" id="2348931at2759"/>
<dbReference type="Proteomes" id="UP000439903">
    <property type="component" value="Unassembled WGS sequence"/>
</dbReference>
<protein>
    <submittedName>
        <fullName evidence="2">Trihelix transcription factor gt-3a-like: PROVISIONAL</fullName>
    </submittedName>
</protein>
<keyword evidence="3" id="KW-1185">Reference proteome</keyword>
<comment type="caution">
    <text evidence="2">The sequence shown here is derived from an EMBL/GenBank/DDBJ whole genome shotgun (WGS) entry which is preliminary data.</text>
</comment>
<accession>A0A8H4AGQ0</accession>
<gene>
    <name evidence="2" type="ORF">F8M41_021485</name>
</gene>
<evidence type="ECO:0000313" key="2">
    <source>
        <dbReference type="EMBL" id="KAF0492983.1"/>
    </source>
</evidence>